<dbReference type="AlphaFoldDB" id="A0AAD4BTH7"/>
<proteinExistence type="predicted"/>
<gene>
    <name evidence="1" type="ORF">L210DRAFT_3540398</name>
</gene>
<comment type="caution">
    <text evidence="1">The sequence shown here is derived from an EMBL/GenBank/DDBJ whole genome shotgun (WGS) entry which is preliminary data.</text>
</comment>
<keyword evidence="2" id="KW-1185">Reference proteome</keyword>
<evidence type="ECO:0000313" key="2">
    <source>
        <dbReference type="Proteomes" id="UP001194468"/>
    </source>
</evidence>
<name>A0AAD4BTH7_BOLED</name>
<accession>A0AAD4BTH7</accession>
<protein>
    <submittedName>
        <fullName evidence="1">Uncharacterized protein</fullName>
    </submittedName>
</protein>
<reference evidence="1" key="2">
    <citation type="journal article" date="2020" name="Nat. Commun.">
        <title>Large-scale genome sequencing of mycorrhizal fungi provides insights into the early evolution of symbiotic traits.</title>
        <authorList>
            <person name="Miyauchi S."/>
            <person name="Kiss E."/>
            <person name="Kuo A."/>
            <person name="Drula E."/>
            <person name="Kohler A."/>
            <person name="Sanchez-Garcia M."/>
            <person name="Morin E."/>
            <person name="Andreopoulos B."/>
            <person name="Barry K.W."/>
            <person name="Bonito G."/>
            <person name="Buee M."/>
            <person name="Carver A."/>
            <person name="Chen C."/>
            <person name="Cichocki N."/>
            <person name="Clum A."/>
            <person name="Culley D."/>
            <person name="Crous P.W."/>
            <person name="Fauchery L."/>
            <person name="Girlanda M."/>
            <person name="Hayes R.D."/>
            <person name="Keri Z."/>
            <person name="LaButti K."/>
            <person name="Lipzen A."/>
            <person name="Lombard V."/>
            <person name="Magnuson J."/>
            <person name="Maillard F."/>
            <person name="Murat C."/>
            <person name="Nolan M."/>
            <person name="Ohm R.A."/>
            <person name="Pangilinan J."/>
            <person name="Pereira M.F."/>
            <person name="Perotto S."/>
            <person name="Peter M."/>
            <person name="Pfister S."/>
            <person name="Riley R."/>
            <person name="Sitrit Y."/>
            <person name="Stielow J.B."/>
            <person name="Szollosi G."/>
            <person name="Zifcakova L."/>
            <person name="Stursova M."/>
            <person name="Spatafora J.W."/>
            <person name="Tedersoo L."/>
            <person name="Vaario L.M."/>
            <person name="Yamada A."/>
            <person name="Yan M."/>
            <person name="Wang P."/>
            <person name="Xu J."/>
            <person name="Bruns T."/>
            <person name="Baldrian P."/>
            <person name="Vilgalys R."/>
            <person name="Dunand C."/>
            <person name="Henrissat B."/>
            <person name="Grigoriev I.V."/>
            <person name="Hibbett D."/>
            <person name="Nagy L.G."/>
            <person name="Martin F.M."/>
        </authorList>
    </citation>
    <scope>NUCLEOTIDE SEQUENCE</scope>
    <source>
        <strain evidence="1">BED1</strain>
    </source>
</reference>
<sequence>MPWPPFTHRRIHTHTHSQAHVWGGERTSDECAIDNAYMFPLRILVNFLSLSCRNGTTEIWT</sequence>
<organism evidence="1 2">
    <name type="scientific">Boletus edulis BED1</name>
    <dbReference type="NCBI Taxonomy" id="1328754"/>
    <lineage>
        <taxon>Eukaryota</taxon>
        <taxon>Fungi</taxon>
        <taxon>Dikarya</taxon>
        <taxon>Basidiomycota</taxon>
        <taxon>Agaricomycotina</taxon>
        <taxon>Agaricomycetes</taxon>
        <taxon>Agaricomycetidae</taxon>
        <taxon>Boletales</taxon>
        <taxon>Boletineae</taxon>
        <taxon>Boletaceae</taxon>
        <taxon>Boletoideae</taxon>
        <taxon>Boletus</taxon>
    </lineage>
</organism>
<dbReference type="Proteomes" id="UP001194468">
    <property type="component" value="Unassembled WGS sequence"/>
</dbReference>
<evidence type="ECO:0000313" key="1">
    <source>
        <dbReference type="EMBL" id="KAF8439814.1"/>
    </source>
</evidence>
<reference evidence="1" key="1">
    <citation type="submission" date="2019-10" db="EMBL/GenBank/DDBJ databases">
        <authorList>
            <consortium name="DOE Joint Genome Institute"/>
            <person name="Kuo A."/>
            <person name="Miyauchi S."/>
            <person name="Kiss E."/>
            <person name="Drula E."/>
            <person name="Kohler A."/>
            <person name="Sanchez-Garcia M."/>
            <person name="Andreopoulos B."/>
            <person name="Barry K.W."/>
            <person name="Bonito G."/>
            <person name="Buee M."/>
            <person name="Carver A."/>
            <person name="Chen C."/>
            <person name="Cichocki N."/>
            <person name="Clum A."/>
            <person name="Culley D."/>
            <person name="Crous P.W."/>
            <person name="Fauchery L."/>
            <person name="Girlanda M."/>
            <person name="Hayes R."/>
            <person name="Keri Z."/>
            <person name="LaButti K."/>
            <person name="Lipzen A."/>
            <person name="Lombard V."/>
            <person name="Magnuson J."/>
            <person name="Maillard F."/>
            <person name="Morin E."/>
            <person name="Murat C."/>
            <person name="Nolan M."/>
            <person name="Ohm R."/>
            <person name="Pangilinan J."/>
            <person name="Pereira M."/>
            <person name="Perotto S."/>
            <person name="Peter M."/>
            <person name="Riley R."/>
            <person name="Sitrit Y."/>
            <person name="Stielow B."/>
            <person name="Szollosi G."/>
            <person name="Zifcakova L."/>
            <person name="Stursova M."/>
            <person name="Spatafora J.W."/>
            <person name="Tedersoo L."/>
            <person name="Vaario L.-M."/>
            <person name="Yamada A."/>
            <person name="Yan M."/>
            <person name="Wang P."/>
            <person name="Xu J."/>
            <person name="Bruns T."/>
            <person name="Baldrian P."/>
            <person name="Vilgalys R."/>
            <person name="Henrissat B."/>
            <person name="Grigoriev I.V."/>
            <person name="Hibbett D."/>
            <person name="Nagy L.G."/>
            <person name="Martin F.M."/>
        </authorList>
    </citation>
    <scope>NUCLEOTIDE SEQUENCE</scope>
    <source>
        <strain evidence="1">BED1</strain>
    </source>
</reference>
<dbReference type="EMBL" id="WHUW01000013">
    <property type="protein sequence ID" value="KAF8439814.1"/>
    <property type="molecule type" value="Genomic_DNA"/>
</dbReference>